<keyword evidence="5 6" id="KW-0472">Membrane</keyword>
<name>A0A1G5IRC6_9RHOB</name>
<dbReference type="EMBL" id="FMVT01000009">
    <property type="protein sequence ID" value="SCY78563.1"/>
    <property type="molecule type" value="Genomic_DNA"/>
</dbReference>
<evidence type="ECO:0000256" key="6">
    <source>
        <dbReference type="SAM" id="Phobius"/>
    </source>
</evidence>
<feature type="transmembrane region" description="Helical" evidence="6">
    <location>
        <begin position="138"/>
        <end position="158"/>
    </location>
</feature>
<accession>A0A1G5IRC6</accession>
<sequence length="435" mass="45332">MLAFIGLVTIVLVVGFLLLGRMSPIVALTLVPLGGALVAGFGPEALTEFFNDGLSRVMQVATMFVFAITFFGVLQDTGLFRPLINGLIRMTRGHVVAVTAGTAIVGALAHLDGAGATTFLLTVPALLPLYERLSMSRYLMLMMLALGAGIANMLPWAGPLGRAAAVTGIDLTALWHPLIPIQLIGMALLVMLAIGLGLREQRRIAAAGGAAASSASGGIGGVEATEDERVLERPRLLAVNGALFLAVVAALVTGLLPPALIFMIGLSLVLLINYPDVESQMLRIRAHAPAALLMGAIILSAGTFLGIMDGTGMLRAMAASMVAVLPEAAIGSLHIIVGTLGMPLELVLSTDAFYFGMLPIVLEVTQPAGVPAEQVVHAMVIGNIIGTFASPFSPALWLALGLARADIGTHIRYSFVWMWGFSLVVLGVAWALGLF</sequence>
<dbReference type="Proteomes" id="UP000199502">
    <property type="component" value="Unassembled WGS sequence"/>
</dbReference>
<keyword evidence="9" id="KW-1185">Reference proteome</keyword>
<evidence type="ECO:0000259" key="7">
    <source>
        <dbReference type="Pfam" id="PF03600"/>
    </source>
</evidence>
<dbReference type="RefSeq" id="WP_090745717.1">
    <property type="nucleotide sequence ID" value="NZ_FMVT01000009.1"/>
</dbReference>
<evidence type="ECO:0000256" key="3">
    <source>
        <dbReference type="ARBA" id="ARBA00022692"/>
    </source>
</evidence>
<dbReference type="InterPro" id="IPR004680">
    <property type="entry name" value="Cit_transptr-like_dom"/>
</dbReference>
<feature type="transmembrane region" description="Helical" evidence="6">
    <location>
        <begin position="114"/>
        <end position="131"/>
    </location>
</feature>
<keyword evidence="2" id="KW-0813">Transport</keyword>
<gene>
    <name evidence="8" type="ORF">SAMN05660710_02774</name>
</gene>
<protein>
    <submittedName>
        <fullName evidence="8">Citrate-Mg2+:H+ or citrate-Ca2+:H+ symporter, CitMHS family</fullName>
    </submittedName>
</protein>
<proteinExistence type="predicted"/>
<feature type="transmembrane region" description="Helical" evidence="6">
    <location>
        <begin position="374"/>
        <end position="403"/>
    </location>
</feature>
<feature type="transmembrane region" description="Helical" evidence="6">
    <location>
        <begin position="57"/>
        <end position="74"/>
    </location>
</feature>
<reference evidence="8 9" key="1">
    <citation type="submission" date="2016-10" db="EMBL/GenBank/DDBJ databases">
        <authorList>
            <person name="de Groot N.N."/>
        </authorList>
    </citation>
    <scope>NUCLEOTIDE SEQUENCE [LARGE SCALE GENOMIC DNA]</scope>
    <source>
        <strain evidence="8 9">CGMCC 1.8925</strain>
    </source>
</reference>
<comment type="subcellular location">
    <subcellularLocation>
        <location evidence="1">Membrane</location>
        <topology evidence="1">Multi-pass membrane protein</topology>
    </subcellularLocation>
</comment>
<dbReference type="OrthoDB" id="5329450at2"/>
<feature type="transmembrane region" description="Helical" evidence="6">
    <location>
        <begin position="289"/>
        <end position="308"/>
    </location>
</feature>
<dbReference type="AlphaFoldDB" id="A0A1G5IRC6"/>
<dbReference type="GO" id="GO:0015137">
    <property type="term" value="F:citrate transmembrane transporter activity"/>
    <property type="evidence" value="ECO:0007669"/>
    <property type="project" value="InterPro"/>
</dbReference>
<keyword evidence="4 6" id="KW-1133">Transmembrane helix</keyword>
<dbReference type="Pfam" id="PF03600">
    <property type="entry name" value="CitMHS"/>
    <property type="match status" value="1"/>
</dbReference>
<dbReference type="InterPro" id="IPR014738">
    <property type="entry name" value="Citrate_transporter"/>
</dbReference>
<evidence type="ECO:0000256" key="1">
    <source>
        <dbReference type="ARBA" id="ARBA00004141"/>
    </source>
</evidence>
<feature type="domain" description="Citrate transporter-like" evidence="7">
    <location>
        <begin position="13"/>
        <end position="382"/>
    </location>
</feature>
<dbReference type="PANTHER" id="PTHR30354">
    <property type="entry name" value="GNT FAMILY GLUCONATE TRANSPORTER"/>
    <property type="match status" value="1"/>
</dbReference>
<evidence type="ECO:0000256" key="5">
    <source>
        <dbReference type="ARBA" id="ARBA00023136"/>
    </source>
</evidence>
<dbReference type="STRING" id="336292.SAMN05660710_02774"/>
<feature type="transmembrane region" description="Helical" evidence="6">
    <location>
        <begin position="178"/>
        <end position="198"/>
    </location>
</feature>
<feature type="transmembrane region" description="Helical" evidence="6">
    <location>
        <begin position="86"/>
        <end position="108"/>
    </location>
</feature>
<evidence type="ECO:0000256" key="4">
    <source>
        <dbReference type="ARBA" id="ARBA00022989"/>
    </source>
</evidence>
<dbReference type="GO" id="GO:0005886">
    <property type="term" value="C:plasma membrane"/>
    <property type="evidence" value="ECO:0007669"/>
    <property type="project" value="TreeGrafter"/>
</dbReference>
<evidence type="ECO:0000313" key="8">
    <source>
        <dbReference type="EMBL" id="SCY78563.1"/>
    </source>
</evidence>
<feature type="transmembrane region" description="Helical" evidence="6">
    <location>
        <begin position="314"/>
        <end position="337"/>
    </location>
</feature>
<dbReference type="NCBIfam" id="TIGR00784">
    <property type="entry name" value="citMHS"/>
    <property type="match status" value="1"/>
</dbReference>
<organism evidence="8 9">
    <name type="scientific">Paracoccus tibetensis</name>
    <dbReference type="NCBI Taxonomy" id="336292"/>
    <lineage>
        <taxon>Bacteria</taxon>
        <taxon>Pseudomonadati</taxon>
        <taxon>Pseudomonadota</taxon>
        <taxon>Alphaproteobacteria</taxon>
        <taxon>Rhodobacterales</taxon>
        <taxon>Paracoccaceae</taxon>
        <taxon>Paracoccus</taxon>
    </lineage>
</organism>
<dbReference type="InterPro" id="IPR003474">
    <property type="entry name" value="Glcn_transporter"/>
</dbReference>
<feature type="transmembrane region" description="Helical" evidence="6">
    <location>
        <begin position="415"/>
        <end position="433"/>
    </location>
</feature>
<evidence type="ECO:0000313" key="9">
    <source>
        <dbReference type="Proteomes" id="UP000199502"/>
    </source>
</evidence>
<dbReference type="PANTHER" id="PTHR30354:SF26">
    <property type="entry name" value="TRANSPORTER, PUTATIVE-RELATED"/>
    <property type="match status" value="1"/>
</dbReference>
<dbReference type="GO" id="GO:0015128">
    <property type="term" value="F:gluconate transmembrane transporter activity"/>
    <property type="evidence" value="ECO:0007669"/>
    <property type="project" value="InterPro"/>
</dbReference>
<evidence type="ECO:0000256" key="2">
    <source>
        <dbReference type="ARBA" id="ARBA00022448"/>
    </source>
</evidence>
<keyword evidence="3 6" id="KW-0812">Transmembrane</keyword>